<accession>K1Q8W0</accession>
<dbReference type="EMBL" id="JH817326">
    <property type="protein sequence ID" value="EKC30398.1"/>
    <property type="molecule type" value="Genomic_DNA"/>
</dbReference>
<keyword evidence="5" id="KW-0675">Receptor</keyword>
<proteinExistence type="predicted"/>
<dbReference type="PANTHER" id="PTHR21421:SF29">
    <property type="entry name" value="GUSTATORY RECEPTOR 5A FOR TREHALOSE-RELATED"/>
    <property type="match status" value="1"/>
</dbReference>
<evidence type="ECO:0000256" key="2">
    <source>
        <dbReference type="ARBA" id="ARBA00022692"/>
    </source>
</evidence>
<dbReference type="PANTHER" id="PTHR21421">
    <property type="entry name" value="GUSTATORY RECEPTOR"/>
    <property type="match status" value="1"/>
</dbReference>
<evidence type="ECO:0000256" key="5">
    <source>
        <dbReference type="ARBA" id="ARBA00023170"/>
    </source>
</evidence>
<dbReference type="InterPro" id="IPR013604">
    <property type="entry name" value="7TM_chemorcpt"/>
</dbReference>
<evidence type="ECO:0000256" key="3">
    <source>
        <dbReference type="ARBA" id="ARBA00022989"/>
    </source>
</evidence>
<evidence type="ECO:0000256" key="1">
    <source>
        <dbReference type="ARBA" id="ARBA00004141"/>
    </source>
</evidence>
<name>K1Q8W0_MAGGI</name>
<dbReference type="GO" id="GO:0038023">
    <property type="term" value="F:signaling receptor activity"/>
    <property type="evidence" value="ECO:0007669"/>
    <property type="project" value="UniProtKB-ARBA"/>
</dbReference>
<keyword evidence="3" id="KW-1133">Transmembrane helix</keyword>
<dbReference type="HOGENOM" id="CLU_359121_0_0_1"/>
<evidence type="ECO:0000256" key="4">
    <source>
        <dbReference type="ARBA" id="ARBA00023136"/>
    </source>
</evidence>
<dbReference type="GO" id="GO:0051606">
    <property type="term" value="P:detection of stimulus"/>
    <property type="evidence" value="ECO:0007669"/>
    <property type="project" value="UniProtKB-ARBA"/>
</dbReference>
<sequence length="780" mass="87999">MARTLRSLQTIRQCVSLGSFLTSHHTATEHSTVMLSRVRTQNQSYRIMCTNPDSKDKGYIYINNKMSSEAIENSAWACRLANENGYLSWCRNSYLMTGVGVGMLYKGHSVVAELAGYSAMFLAGVNVLWGTYLFVYNLIYLRDKVGMSGGFVALQTLSAIVHALLYVMILIVFAAESDNLNVLRYIPSFWVGIDFVPHPTALRIVVLVWFIENAVSSIVLFVFFENKNHFERYVQQYITVISDDISKYLKTNPACQKAKRSMIRALVVGWIIVIFNAVTVGFLLFSNLTPDVTVTLCNPLSHKSIPVKIFISVLFLLLSGVWVFPVVLHYSLTTAIEIRFQELHEVIENTALEDCPNRFETLKSVYMRPLYLSLAIFGLYHTPKHSQVEPAKDTGDQNTNPPRILPKAIRFYCIFICCLMSLSVIRYLPSFWVGVDFIPDLTAHRIVNVIWTIQNAVNSLVLFVFFEQKNHFERHEKQYINVTTDSISKRLKTNPRTEHVKRHIIRATIAGWMVVLFNTGFIIFLFFSDFSPKLAYVMCNPLSCHSLALKILMCLFMSVSTGVWIFPAVLHYSLTSGIATQFQELYDVIDNTALEDCPNRFETLKCVRYKHLKLCKMVETVDQSLSYYIANVYLLNIGNACFIIYEMIHEISNAPNVPEIAISSFWLGACFLVPFITSVNSANVHEKAHGLSSLIMDVNLDGATMQDLAHINLLVAKLHGPSIGLSVLGIITITKEMILTLNLLVTKLHGPSIGLSVLGIITITKEMILTTLSKVSGDMH</sequence>
<dbReference type="GO" id="GO:0016020">
    <property type="term" value="C:membrane"/>
    <property type="evidence" value="ECO:0007669"/>
    <property type="project" value="UniProtKB-SubCell"/>
</dbReference>
<evidence type="ECO:0000313" key="6">
    <source>
        <dbReference type="EMBL" id="EKC30398.1"/>
    </source>
</evidence>
<comment type="subcellular location">
    <subcellularLocation>
        <location evidence="1">Membrane</location>
        <topology evidence="1">Multi-pass membrane protein</topology>
    </subcellularLocation>
</comment>
<protein>
    <submittedName>
        <fullName evidence="6">Uncharacterized protein</fullName>
    </submittedName>
</protein>
<organism evidence="6">
    <name type="scientific">Magallana gigas</name>
    <name type="common">Pacific oyster</name>
    <name type="synonym">Crassostrea gigas</name>
    <dbReference type="NCBI Taxonomy" id="29159"/>
    <lineage>
        <taxon>Eukaryota</taxon>
        <taxon>Metazoa</taxon>
        <taxon>Spiralia</taxon>
        <taxon>Lophotrochozoa</taxon>
        <taxon>Mollusca</taxon>
        <taxon>Bivalvia</taxon>
        <taxon>Autobranchia</taxon>
        <taxon>Pteriomorphia</taxon>
        <taxon>Ostreida</taxon>
        <taxon>Ostreoidea</taxon>
        <taxon>Ostreidae</taxon>
        <taxon>Magallana</taxon>
    </lineage>
</organism>
<keyword evidence="2" id="KW-0812">Transmembrane</keyword>
<dbReference type="AlphaFoldDB" id="K1Q8W0"/>
<reference evidence="6" key="1">
    <citation type="journal article" date="2012" name="Nature">
        <title>The oyster genome reveals stress adaptation and complexity of shell formation.</title>
        <authorList>
            <person name="Zhang G."/>
            <person name="Fang X."/>
            <person name="Guo X."/>
            <person name="Li L."/>
            <person name="Luo R."/>
            <person name="Xu F."/>
            <person name="Yang P."/>
            <person name="Zhang L."/>
            <person name="Wang X."/>
            <person name="Qi H."/>
            <person name="Xiong Z."/>
            <person name="Que H."/>
            <person name="Xie Y."/>
            <person name="Holland P.W."/>
            <person name="Paps J."/>
            <person name="Zhu Y."/>
            <person name="Wu F."/>
            <person name="Chen Y."/>
            <person name="Wang J."/>
            <person name="Peng C."/>
            <person name="Meng J."/>
            <person name="Yang L."/>
            <person name="Liu J."/>
            <person name="Wen B."/>
            <person name="Zhang N."/>
            <person name="Huang Z."/>
            <person name="Zhu Q."/>
            <person name="Feng Y."/>
            <person name="Mount A."/>
            <person name="Hedgecock D."/>
            <person name="Xu Z."/>
            <person name="Liu Y."/>
            <person name="Domazet-Loso T."/>
            <person name="Du Y."/>
            <person name="Sun X."/>
            <person name="Zhang S."/>
            <person name="Liu B."/>
            <person name="Cheng P."/>
            <person name="Jiang X."/>
            <person name="Li J."/>
            <person name="Fan D."/>
            <person name="Wang W."/>
            <person name="Fu W."/>
            <person name="Wang T."/>
            <person name="Wang B."/>
            <person name="Zhang J."/>
            <person name="Peng Z."/>
            <person name="Li Y."/>
            <person name="Li N."/>
            <person name="Wang J."/>
            <person name="Chen M."/>
            <person name="He Y."/>
            <person name="Tan F."/>
            <person name="Song X."/>
            <person name="Zheng Q."/>
            <person name="Huang R."/>
            <person name="Yang H."/>
            <person name="Du X."/>
            <person name="Chen L."/>
            <person name="Yang M."/>
            <person name="Gaffney P.M."/>
            <person name="Wang S."/>
            <person name="Luo L."/>
            <person name="She Z."/>
            <person name="Ming Y."/>
            <person name="Huang W."/>
            <person name="Zhang S."/>
            <person name="Huang B."/>
            <person name="Zhang Y."/>
            <person name="Qu T."/>
            <person name="Ni P."/>
            <person name="Miao G."/>
            <person name="Wang J."/>
            <person name="Wang Q."/>
            <person name="Steinberg C.E."/>
            <person name="Wang H."/>
            <person name="Li N."/>
            <person name="Qian L."/>
            <person name="Zhang G."/>
            <person name="Li Y."/>
            <person name="Yang H."/>
            <person name="Liu X."/>
            <person name="Wang J."/>
            <person name="Yin Y."/>
            <person name="Wang J."/>
        </authorList>
    </citation>
    <scope>NUCLEOTIDE SEQUENCE [LARGE SCALE GENOMIC DNA]</scope>
    <source>
        <strain evidence="6">05x7-T-G4-1.051#20</strain>
    </source>
</reference>
<gene>
    <name evidence="6" type="ORF">CGI_10019815</name>
</gene>
<keyword evidence="4" id="KW-0472">Membrane</keyword>
<dbReference type="InParanoid" id="K1Q8W0"/>
<dbReference type="GO" id="GO:0050909">
    <property type="term" value="P:sensory perception of taste"/>
    <property type="evidence" value="ECO:0007669"/>
    <property type="project" value="InterPro"/>
</dbReference>
<dbReference type="Pfam" id="PF08395">
    <property type="entry name" value="7tm_7"/>
    <property type="match status" value="1"/>
</dbReference>